<accession>A0AA47LZ13</accession>
<dbReference type="InterPro" id="IPR036857">
    <property type="entry name" value="Thyroglobulin_1_sf"/>
</dbReference>
<keyword evidence="2" id="KW-0964">Secreted</keyword>
<dbReference type="PANTHER" id="PTHR14093">
    <property type="entry name" value="HLA CLASS II GAMMA CHAIN"/>
    <property type="match status" value="1"/>
</dbReference>
<dbReference type="SUPFAM" id="SSF57610">
    <property type="entry name" value="Thyroglobulin type-1 domain"/>
    <property type="match status" value="3"/>
</dbReference>
<comment type="caution">
    <text evidence="9">The sequence shown here is derived from an EMBL/GenBank/DDBJ whole genome shotgun (WGS) entry which is preliminary data.</text>
</comment>
<evidence type="ECO:0000256" key="5">
    <source>
        <dbReference type="ARBA" id="ARBA00023180"/>
    </source>
</evidence>
<dbReference type="CDD" id="cd00191">
    <property type="entry name" value="TY"/>
    <property type="match status" value="2"/>
</dbReference>
<comment type="subcellular location">
    <subcellularLocation>
        <location evidence="1">Secreted</location>
    </subcellularLocation>
</comment>
<comment type="caution">
    <text evidence="6">Lacks conserved residue(s) required for the propagation of feature annotation.</text>
</comment>
<proteinExistence type="predicted"/>
<feature type="disulfide bond" evidence="6">
    <location>
        <begin position="136"/>
        <end position="156"/>
    </location>
</feature>
<evidence type="ECO:0000256" key="1">
    <source>
        <dbReference type="ARBA" id="ARBA00004613"/>
    </source>
</evidence>
<dbReference type="PANTHER" id="PTHR14093:SF19">
    <property type="entry name" value="THYROGLOBULIN"/>
    <property type="match status" value="1"/>
</dbReference>
<feature type="disulfide bond" evidence="6">
    <location>
        <begin position="64"/>
        <end position="71"/>
    </location>
</feature>
<keyword evidence="3 7" id="KW-0732">Signal</keyword>
<protein>
    <submittedName>
        <fullName evidence="9">Thyroglobulin</fullName>
    </submittedName>
</protein>
<dbReference type="SMART" id="SM00211">
    <property type="entry name" value="TY"/>
    <property type="match status" value="2"/>
</dbReference>
<gene>
    <name evidence="9" type="primary">Tg</name>
    <name evidence="9" type="ORF">N1851_035162</name>
</gene>
<dbReference type="InterPro" id="IPR000716">
    <property type="entry name" value="Thyroglobulin_1"/>
</dbReference>
<organism evidence="9 10">
    <name type="scientific">Merluccius polli</name>
    <name type="common">Benguela hake</name>
    <name type="synonym">Merluccius cadenati</name>
    <dbReference type="NCBI Taxonomy" id="89951"/>
    <lineage>
        <taxon>Eukaryota</taxon>
        <taxon>Metazoa</taxon>
        <taxon>Chordata</taxon>
        <taxon>Craniata</taxon>
        <taxon>Vertebrata</taxon>
        <taxon>Euteleostomi</taxon>
        <taxon>Actinopterygii</taxon>
        <taxon>Neopterygii</taxon>
        <taxon>Teleostei</taxon>
        <taxon>Neoteleostei</taxon>
        <taxon>Acanthomorphata</taxon>
        <taxon>Zeiogadaria</taxon>
        <taxon>Gadariae</taxon>
        <taxon>Gadiformes</taxon>
        <taxon>Gadoidei</taxon>
        <taxon>Merlucciidae</taxon>
        <taxon>Merluccius</taxon>
    </lineage>
</organism>
<dbReference type="PROSITE" id="PS51162">
    <property type="entry name" value="THYROGLOBULIN_1_2"/>
    <property type="match status" value="2"/>
</dbReference>
<evidence type="ECO:0000256" key="3">
    <source>
        <dbReference type="ARBA" id="ARBA00022729"/>
    </source>
</evidence>
<evidence type="ECO:0000256" key="4">
    <source>
        <dbReference type="ARBA" id="ARBA00023157"/>
    </source>
</evidence>
<dbReference type="GO" id="GO:0005576">
    <property type="term" value="C:extracellular region"/>
    <property type="evidence" value="ECO:0007669"/>
    <property type="project" value="UniProtKB-SubCell"/>
</dbReference>
<evidence type="ECO:0000256" key="2">
    <source>
        <dbReference type="ARBA" id="ARBA00022525"/>
    </source>
</evidence>
<evidence type="ECO:0000313" key="9">
    <source>
        <dbReference type="EMBL" id="KAK0130600.1"/>
    </source>
</evidence>
<evidence type="ECO:0000256" key="6">
    <source>
        <dbReference type="PROSITE-ProRule" id="PRU00500"/>
    </source>
</evidence>
<keyword evidence="10" id="KW-1185">Reference proteome</keyword>
<evidence type="ECO:0000256" key="7">
    <source>
        <dbReference type="SAM" id="SignalP"/>
    </source>
</evidence>
<dbReference type="Proteomes" id="UP001174136">
    <property type="component" value="Unassembled WGS sequence"/>
</dbReference>
<dbReference type="Gene3D" id="4.10.800.10">
    <property type="entry name" value="Thyroglobulin type-1"/>
    <property type="match status" value="2"/>
</dbReference>
<dbReference type="InterPro" id="IPR052001">
    <property type="entry name" value="MHC-II_Gamma/Thyroglobulin"/>
</dbReference>
<dbReference type="Pfam" id="PF00086">
    <property type="entry name" value="Thyroglobulin_1"/>
    <property type="match status" value="2"/>
</dbReference>
<evidence type="ECO:0000259" key="8">
    <source>
        <dbReference type="PROSITE" id="PS51162"/>
    </source>
</evidence>
<feature type="domain" description="Thyroglobulin type-1" evidence="8">
    <location>
        <begin position="94"/>
        <end position="156"/>
    </location>
</feature>
<name>A0AA47LZ13_MERPO</name>
<feature type="chain" id="PRO_5041413059" evidence="7">
    <location>
        <begin position="21"/>
        <end position="255"/>
    </location>
</feature>
<dbReference type="EMBL" id="JAOPHQ010006699">
    <property type="protein sequence ID" value="KAK0130600.1"/>
    <property type="molecule type" value="Genomic_DNA"/>
</dbReference>
<dbReference type="AlphaFoldDB" id="A0AA47LZ13"/>
<feature type="disulfide bond" evidence="6">
    <location>
        <begin position="127"/>
        <end position="134"/>
    </location>
</feature>
<keyword evidence="4 6" id="KW-1015">Disulfide bond</keyword>
<evidence type="ECO:0000313" key="10">
    <source>
        <dbReference type="Proteomes" id="UP001174136"/>
    </source>
</evidence>
<feature type="disulfide bond" evidence="6">
    <location>
        <begin position="97"/>
        <end position="116"/>
    </location>
</feature>
<feature type="signal peptide" evidence="7">
    <location>
        <begin position="1"/>
        <end position="20"/>
    </location>
</feature>
<reference evidence="9" key="1">
    <citation type="journal article" date="2023" name="Front. Mar. Sci.">
        <title>A new Merluccius polli reference genome to investigate the effects of global change in West African waters.</title>
        <authorList>
            <person name="Mateo J.L."/>
            <person name="Blanco-Fernandez C."/>
            <person name="Garcia-Vazquez E."/>
            <person name="Machado-Schiaffino G."/>
        </authorList>
    </citation>
    <scope>NUCLEOTIDE SEQUENCE</scope>
    <source>
        <strain evidence="9">C29</strain>
        <tissue evidence="9">Fin</tissue>
    </source>
</reference>
<keyword evidence="5" id="KW-0325">Glycoprotein</keyword>
<feature type="domain" description="Thyroglobulin type-1" evidence="8">
    <location>
        <begin position="32"/>
        <end position="93"/>
    </location>
</feature>
<sequence>MSWIHISCLLLTCRLGITHGKASEYQLESDSLSQCESLRGVAVAKQQTNIPHCTADGQFRSIQCSTGGQQCWCVDAKGQEIVGTRTSDSLPKCPSPCVLLRQQVLGGLQVGVAPRCQESGDFQAVQCDGRRGQCWCVDQQGMELYGTRQNGRPARCPGSCEVRARRLLHATGGRSPPQCSDEGSFLPVQCQFINTTDRTEMDLLDTYNRCGAPLSEVYDTVFSDLRAAHSFSRSNMYRILRACLPPPRPDGKLQM</sequence>
<feature type="disulfide bond" evidence="6">
    <location>
        <begin position="73"/>
        <end position="93"/>
    </location>
</feature>